<dbReference type="EMBL" id="FOAB01000010">
    <property type="protein sequence ID" value="SEM18741.1"/>
    <property type="molecule type" value="Genomic_DNA"/>
</dbReference>
<sequence>MPFFSIIIPLYNKEKNIAKTIQSVFDQDCIDFELIIINDGSTDKSEKVVTSFIDERIQYFLTENKGVANARNLGIAKAKGELIAFLDADDYWYPNHLTVLSKLYKKFPDVGLLATSYEKRFSTKSIFLANFKNINASSNSLMIVDDFFDSSSIDAIAWTSACAVPKSVFNTIKDFDSSITHGEDTDLWIRIALQYKVALATYLTATYNLDAKNRSKEIDIKKKTFLKFEKFEKEEKHNISLKKYLDVNRYSIALEHKISGDHISSKKYCKNIHWKNLHWKNRLLIKQPKTILLLLKKVQTTLIHVLGIKLSSFK</sequence>
<dbReference type="Pfam" id="PF00535">
    <property type="entry name" value="Glycos_transf_2"/>
    <property type="match status" value="1"/>
</dbReference>
<organism evidence="2 3">
    <name type="scientific">Aquimarina amphilecti</name>
    <dbReference type="NCBI Taxonomy" id="1038014"/>
    <lineage>
        <taxon>Bacteria</taxon>
        <taxon>Pseudomonadati</taxon>
        <taxon>Bacteroidota</taxon>
        <taxon>Flavobacteriia</taxon>
        <taxon>Flavobacteriales</taxon>
        <taxon>Flavobacteriaceae</taxon>
        <taxon>Aquimarina</taxon>
    </lineage>
</organism>
<dbReference type="PANTHER" id="PTHR43685:SF11">
    <property type="entry name" value="GLYCOSYLTRANSFERASE TAGX-RELATED"/>
    <property type="match status" value="1"/>
</dbReference>
<protein>
    <submittedName>
        <fullName evidence="2">Glycosyltransferase involved in cell wall bisynthesis</fullName>
    </submittedName>
</protein>
<keyword evidence="3" id="KW-1185">Reference proteome</keyword>
<dbReference type="CDD" id="cd00761">
    <property type="entry name" value="Glyco_tranf_GTA_type"/>
    <property type="match status" value="1"/>
</dbReference>
<keyword evidence="2" id="KW-0808">Transferase</keyword>
<reference evidence="2 3" key="1">
    <citation type="submission" date="2016-10" db="EMBL/GenBank/DDBJ databases">
        <authorList>
            <person name="de Groot N.N."/>
        </authorList>
    </citation>
    <scope>NUCLEOTIDE SEQUENCE [LARGE SCALE GENOMIC DNA]</scope>
    <source>
        <strain evidence="2 3">DSM 25232</strain>
    </source>
</reference>
<evidence type="ECO:0000313" key="3">
    <source>
        <dbReference type="Proteomes" id="UP000198521"/>
    </source>
</evidence>
<dbReference type="Gene3D" id="3.90.550.10">
    <property type="entry name" value="Spore Coat Polysaccharide Biosynthesis Protein SpsA, Chain A"/>
    <property type="match status" value="1"/>
</dbReference>
<dbReference type="Proteomes" id="UP000198521">
    <property type="component" value="Unassembled WGS sequence"/>
</dbReference>
<dbReference type="SUPFAM" id="SSF53448">
    <property type="entry name" value="Nucleotide-diphospho-sugar transferases"/>
    <property type="match status" value="1"/>
</dbReference>
<dbReference type="GO" id="GO:0016740">
    <property type="term" value="F:transferase activity"/>
    <property type="evidence" value="ECO:0007669"/>
    <property type="project" value="UniProtKB-KW"/>
</dbReference>
<gene>
    <name evidence="2" type="ORF">SAMN04487910_4366</name>
</gene>
<dbReference type="PANTHER" id="PTHR43685">
    <property type="entry name" value="GLYCOSYLTRANSFERASE"/>
    <property type="match status" value="1"/>
</dbReference>
<proteinExistence type="predicted"/>
<dbReference type="RefSeq" id="WP_170837147.1">
    <property type="nucleotide sequence ID" value="NZ_FOAB01000010.1"/>
</dbReference>
<dbReference type="InterPro" id="IPR001173">
    <property type="entry name" value="Glyco_trans_2-like"/>
</dbReference>
<dbReference type="InterPro" id="IPR029044">
    <property type="entry name" value="Nucleotide-diphossugar_trans"/>
</dbReference>
<accession>A0A1H7WB76</accession>
<evidence type="ECO:0000313" key="2">
    <source>
        <dbReference type="EMBL" id="SEM18741.1"/>
    </source>
</evidence>
<evidence type="ECO:0000259" key="1">
    <source>
        <dbReference type="Pfam" id="PF00535"/>
    </source>
</evidence>
<dbReference type="InterPro" id="IPR050834">
    <property type="entry name" value="Glycosyltransf_2"/>
</dbReference>
<name>A0A1H7WB76_AQUAM</name>
<dbReference type="AlphaFoldDB" id="A0A1H7WB76"/>
<feature type="domain" description="Glycosyltransferase 2-like" evidence="1">
    <location>
        <begin position="5"/>
        <end position="128"/>
    </location>
</feature>
<dbReference type="STRING" id="1038014.SAMN04487910_4366"/>